<evidence type="ECO:0000313" key="16">
    <source>
        <dbReference type="Proteomes" id="UP000054408"/>
    </source>
</evidence>
<keyword evidence="13" id="KW-0732">Signal</keyword>
<feature type="domain" description="Peptidase S26" evidence="14">
    <location>
        <begin position="61"/>
        <end position="120"/>
    </location>
</feature>
<dbReference type="PANTHER" id="PTHR46041:SF2">
    <property type="entry name" value="MITOCHONDRIAL INNER MEMBRANE PROTEASE SUBUNIT 2"/>
    <property type="match status" value="1"/>
</dbReference>
<gene>
    <name evidence="15" type="ORF">AMSG_03038</name>
</gene>
<dbReference type="GO" id="GO:0042720">
    <property type="term" value="C:mitochondrial inner membrane peptidase complex"/>
    <property type="evidence" value="ECO:0007669"/>
    <property type="project" value="InterPro"/>
</dbReference>
<evidence type="ECO:0000259" key="14">
    <source>
        <dbReference type="Pfam" id="PF10502"/>
    </source>
</evidence>
<evidence type="ECO:0000256" key="13">
    <source>
        <dbReference type="SAM" id="SignalP"/>
    </source>
</evidence>
<feature type="chain" id="PRO_5005537191" description="Mitochondrial inner membrane protease subunit 2" evidence="13">
    <location>
        <begin position="30"/>
        <end position="167"/>
    </location>
</feature>
<evidence type="ECO:0000256" key="4">
    <source>
        <dbReference type="ARBA" id="ARBA00022670"/>
    </source>
</evidence>
<dbReference type="AlphaFoldDB" id="A0A0L0D353"/>
<dbReference type="CDD" id="cd06530">
    <property type="entry name" value="S26_SPase_I"/>
    <property type="match status" value="1"/>
</dbReference>
<feature type="signal peptide" evidence="13">
    <location>
        <begin position="1"/>
        <end position="29"/>
    </location>
</feature>
<evidence type="ECO:0000256" key="8">
    <source>
        <dbReference type="ARBA" id="ARBA00022989"/>
    </source>
</evidence>
<dbReference type="InterPro" id="IPR036286">
    <property type="entry name" value="LexA/Signal_pep-like_sf"/>
</dbReference>
<proteinExistence type="inferred from homology"/>
<keyword evidence="4 15" id="KW-0645">Protease</keyword>
<keyword evidence="10" id="KW-0472">Membrane</keyword>
<organism evidence="15 16">
    <name type="scientific">Thecamonas trahens ATCC 50062</name>
    <dbReference type="NCBI Taxonomy" id="461836"/>
    <lineage>
        <taxon>Eukaryota</taxon>
        <taxon>Apusozoa</taxon>
        <taxon>Apusomonadida</taxon>
        <taxon>Apusomonadidae</taxon>
        <taxon>Thecamonas</taxon>
    </lineage>
</organism>
<dbReference type="PANTHER" id="PTHR46041">
    <property type="entry name" value="MITOCHONDRIAL INNER MEMBRANE PROTEASE SUBUNIT 2"/>
    <property type="match status" value="1"/>
</dbReference>
<comment type="similarity">
    <text evidence="2">Belongs to the peptidase S26 family. IMP2 subfamily.</text>
</comment>
<name>A0A0L0D353_THETB</name>
<evidence type="ECO:0000256" key="9">
    <source>
        <dbReference type="ARBA" id="ARBA00023128"/>
    </source>
</evidence>
<evidence type="ECO:0000256" key="12">
    <source>
        <dbReference type="SAM" id="MobiDB-lite"/>
    </source>
</evidence>
<keyword evidence="5" id="KW-0812">Transmembrane</keyword>
<dbReference type="EMBL" id="GL349443">
    <property type="protein sequence ID" value="KNC46601.1"/>
    <property type="molecule type" value="Genomic_DNA"/>
</dbReference>
<evidence type="ECO:0000256" key="10">
    <source>
        <dbReference type="ARBA" id="ARBA00023136"/>
    </source>
</evidence>
<feature type="region of interest" description="Disordered" evidence="12">
    <location>
        <begin position="41"/>
        <end position="68"/>
    </location>
</feature>
<dbReference type="GO" id="GO:0004252">
    <property type="term" value="F:serine-type endopeptidase activity"/>
    <property type="evidence" value="ECO:0007669"/>
    <property type="project" value="InterPro"/>
</dbReference>
<dbReference type="GO" id="GO:0006627">
    <property type="term" value="P:protein processing involved in protein targeting to mitochondrion"/>
    <property type="evidence" value="ECO:0007669"/>
    <property type="project" value="InterPro"/>
</dbReference>
<dbReference type="Proteomes" id="UP000054408">
    <property type="component" value="Unassembled WGS sequence"/>
</dbReference>
<dbReference type="OrthoDB" id="9996127at2759"/>
<dbReference type="RefSeq" id="XP_013760376.1">
    <property type="nucleotide sequence ID" value="XM_013904922.1"/>
</dbReference>
<dbReference type="eggNOG" id="KOG1568">
    <property type="taxonomic scope" value="Eukaryota"/>
</dbReference>
<dbReference type="Pfam" id="PF10502">
    <property type="entry name" value="Peptidase_S26"/>
    <property type="match status" value="2"/>
</dbReference>
<evidence type="ECO:0000256" key="2">
    <source>
        <dbReference type="ARBA" id="ARBA00007066"/>
    </source>
</evidence>
<dbReference type="OMA" id="YILWPPS"/>
<keyword evidence="16" id="KW-1185">Reference proteome</keyword>
<feature type="active site" evidence="11">
    <location>
        <position position="107"/>
    </location>
</feature>
<keyword evidence="7" id="KW-0378">Hydrolase</keyword>
<evidence type="ECO:0000256" key="5">
    <source>
        <dbReference type="ARBA" id="ARBA00022692"/>
    </source>
</evidence>
<feature type="domain" description="Peptidase S26" evidence="14">
    <location>
        <begin position="126"/>
        <end position="166"/>
    </location>
</feature>
<keyword evidence="9" id="KW-0496">Mitochondrion</keyword>
<evidence type="ECO:0000256" key="7">
    <source>
        <dbReference type="ARBA" id="ARBA00022801"/>
    </source>
</evidence>
<dbReference type="PRINTS" id="PR00727">
    <property type="entry name" value="LEADERPTASE"/>
</dbReference>
<dbReference type="InterPro" id="IPR037730">
    <property type="entry name" value="IMP2"/>
</dbReference>
<reference evidence="15 16" key="1">
    <citation type="submission" date="2010-05" db="EMBL/GenBank/DDBJ databases">
        <title>The Genome Sequence of Thecamonas trahens ATCC 50062.</title>
        <authorList>
            <consortium name="The Broad Institute Genome Sequencing Platform"/>
            <person name="Russ C."/>
            <person name="Cuomo C."/>
            <person name="Shea T."/>
            <person name="Young S.K."/>
            <person name="Zeng Q."/>
            <person name="Koehrsen M."/>
            <person name="Haas B."/>
            <person name="Borodovsky M."/>
            <person name="Guigo R."/>
            <person name="Alvarado L."/>
            <person name="Berlin A."/>
            <person name="Bochicchio J."/>
            <person name="Borenstein D."/>
            <person name="Chapman S."/>
            <person name="Chen Z."/>
            <person name="Freedman E."/>
            <person name="Gellesch M."/>
            <person name="Goldberg J."/>
            <person name="Griggs A."/>
            <person name="Gujja S."/>
            <person name="Heilman E."/>
            <person name="Heiman D."/>
            <person name="Hepburn T."/>
            <person name="Howarth C."/>
            <person name="Jen D."/>
            <person name="Larson L."/>
            <person name="Mehta T."/>
            <person name="Park D."/>
            <person name="Pearson M."/>
            <person name="Roberts A."/>
            <person name="Saif S."/>
            <person name="Shenoy N."/>
            <person name="Sisk P."/>
            <person name="Stolte C."/>
            <person name="Sykes S."/>
            <person name="Thomson T."/>
            <person name="Walk T."/>
            <person name="White J."/>
            <person name="Yandava C."/>
            <person name="Burger G."/>
            <person name="Gray M.W."/>
            <person name="Holland P.W.H."/>
            <person name="King N."/>
            <person name="Lang F.B.F."/>
            <person name="Roger A.J."/>
            <person name="Ruiz-Trillo I."/>
            <person name="Lander E."/>
            <person name="Nusbaum C."/>
        </authorList>
    </citation>
    <scope>NUCLEOTIDE SEQUENCE [LARGE SCALE GENOMIC DNA]</scope>
    <source>
        <strain evidence="15 16">ATCC 50062</strain>
    </source>
</reference>
<sequence length="167" mass="17580">MRTMLTDIVKTVAVVVPALVLVHSNGAKAATVVGASMSPTLNPQAGTVQKPPLPGVAQLEPATSSSAPVPSNDVVLLNVFAAKHGSLGRGDVVTLISPDNPHVELVKRVVALPGDVVATRSYKRRYVRVPKGHCWLEGDNPLASQDSNMFGPVPLGLVTGRVELIWR</sequence>
<evidence type="ECO:0000313" key="15">
    <source>
        <dbReference type="EMBL" id="KNC46601.1"/>
    </source>
</evidence>
<dbReference type="InterPro" id="IPR019533">
    <property type="entry name" value="Peptidase_S26"/>
</dbReference>
<dbReference type="SUPFAM" id="SSF51306">
    <property type="entry name" value="LexA/Signal peptidase"/>
    <property type="match status" value="1"/>
</dbReference>
<dbReference type="GO" id="GO:0006465">
    <property type="term" value="P:signal peptide processing"/>
    <property type="evidence" value="ECO:0007669"/>
    <property type="project" value="InterPro"/>
</dbReference>
<feature type="active site" evidence="11">
    <location>
        <position position="36"/>
    </location>
</feature>
<accession>A0A0L0D353</accession>
<dbReference type="GeneID" id="25562675"/>
<dbReference type="Gene3D" id="2.10.109.10">
    <property type="entry name" value="Umud Fragment, subunit A"/>
    <property type="match status" value="1"/>
</dbReference>
<keyword evidence="6" id="KW-0999">Mitochondrion inner membrane</keyword>
<protein>
    <recommendedName>
        <fullName evidence="3">Mitochondrial inner membrane protease subunit 2</fullName>
    </recommendedName>
</protein>
<dbReference type="STRING" id="461836.A0A0L0D353"/>
<evidence type="ECO:0000256" key="11">
    <source>
        <dbReference type="PIRSR" id="PIRSR600223-1"/>
    </source>
</evidence>
<dbReference type="InterPro" id="IPR000223">
    <property type="entry name" value="Pept_S26A_signal_pept_1"/>
</dbReference>
<evidence type="ECO:0000256" key="1">
    <source>
        <dbReference type="ARBA" id="ARBA00004434"/>
    </source>
</evidence>
<keyword evidence="8" id="KW-1133">Transmembrane helix</keyword>
<evidence type="ECO:0000256" key="3">
    <source>
        <dbReference type="ARBA" id="ARBA00013650"/>
    </source>
</evidence>
<comment type="subcellular location">
    <subcellularLocation>
        <location evidence="1">Mitochondrion inner membrane</location>
        <topology evidence="1">Single-pass membrane protein</topology>
    </subcellularLocation>
</comment>
<evidence type="ECO:0000256" key="6">
    <source>
        <dbReference type="ARBA" id="ARBA00022792"/>
    </source>
</evidence>